<dbReference type="EMBL" id="HBUF01669740">
    <property type="protein sequence ID" value="CAG6790278.1"/>
    <property type="molecule type" value="Transcribed_RNA"/>
</dbReference>
<reference evidence="1" key="1">
    <citation type="submission" date="2021-05" db="EMBL/GenBank/DDBJ databases">
        <authorList>
            <person name="Alioto T."/>
            <person name="Alioto T."/>
            <person name="Gomez Garrido J."/>
        </authorList>
    </citation>
    <scope>NUCLEOTIDE SEQUENCE</scope>
</reference>
<organism evidence="1">
    <name type="scientific">Cacopsylla melanoneura</name>
    <dbReference type="NCBI Taxonomy" id="428564"/>
    <lineage>
        <taxon>Eukaryota</taxon>
        <taxon>Metazoa</taxon>
        <taxon>Ecdysozoa</taxon>
        <taxon>Arthropoda</taxon>
        <taxon>Hexapoda</taxon>
        <taxon>Insecta</taxon>
        <taxon>Pterygota</taxon>
        <taxon>Neoptera</taxon>
        <taxon>Paraneoptera</taxon>
        <taxon>Hemiptera</taxon>
        <taxon>Sternorrhyncha</taxon>
        <taxon>Psylloidea</taxon>
        <taxon>Psyllidae</taxon>
        <taxon>Psyllinae</taxon>
        <taxon>Cacopsylla</taxon>
    </lineage>
</organism>
<evidence type="ECO:0000313" key="1">
    <source>
        <dbReference type="EMBL" id="CAG6790278.1"/>
    </source>
</evidence>
<dbReference type="AlphaFoldDB" id="A0A8D9BRX3"/>
<sequence>MSQEQEINCTLPRVEAENTPRHSHFPSSRGNLLGNLFPLANFPEELGGCVSRRTLDSFTICLQNLDSTSLLLKKDKFVFVIKFKRWKIFLLKWNTFCNGTVT</sequence>
<name>A0A8D9BRX3_9HEMI</name>
<proteinExistence type="predicted"/>
<protein>
    <submittedName>
        <fullName evidence="1">Uncharacterized protein</fullName>
    </submittedName>
</protein>
<accession>A0A8D9BRX3</accession>